<dbReference type="OrthoDB" id="165822at2"/>
<dbReference type="SUPFAM" id="SSF63817">
    <property type="entry name" value="Sortase"/>
    <property type="match status" value="1"/>
</dbReference>
<organism evidence="3 4">
    <name type="scientific">Paraliobacillus quinghaiensis</name>
    <dbReference type="NCBI Taxonomy" id="470815"/>
    <lineage>
        <taxon>Bacteria</taxon>
        <taxon>Bacillati</taxon>
        <taxon>Bacillota</taxon>
        <taxon>Bacilli</taxon>
        <taxon>Bacillales</taxon>
        <taxon>Bacillaceae</taxon>
        <taxon>Paraliobacillus</taxon>
    </lineage>
</organism>
<comment type="caution">
    <text evidence="3">The sequence shown here is derived from an EMBL/GenBank/DDBJ whole genome shotgun (WGS) entry which is preliminary data.</text>
</comment>
<proteinExistence type="predicted"/>
<accession>A0A917WT44</accession>
<dbReference type="NCBIfam" id="TIGR01076">
    <property type="entry name" value="sortase_fam"/>
    <property type="match status" value="1"/>
</dbReference>
<dbReference type="GO" id="GO:0016787">
    <property type="term" value="F:hydrolase activity"/>
    <property type="evidence" value="ECO:0007669"/>
    <property type="project" value="UniProtKB-KW"/>
</dbReference>
<evidence type="ECO:0000313" key="3">
    <source>
        <dbReference type="EMBL" id="GGM29609.1"/>
    </source>
</evidence>
<evidence type="ECO:0000313" key="4">
    <source>
        <dbReference type="Proteomes" id="UP000618460"/>
    </source>
</evidence>
<sequence>MRKIAFLIMFVGIIFLSIGGYQLINMKVGEQASLLEAKSILDSQTPVANVEDTELQIDKAKSFAPEQGDTVGILEIPSIDAEFPIIEGTETKQLDKGVGHYISSAYPEQSDQIVLSGHRDTVFRNLGKVEIGEQIVIKLPYGEFTYEMVDYQIVEADDRTVIKSTAPEEVLILTTCYPFGYVGEAPQRYILNAKPLVEG</sequence>
<keyword evidence="1" id="KW-0378">Hydrolase</keyword>
<dbReference type="Pfam" id="PF04203">
    <property type="entry name" value="Sortase"/>
    <property type="match status" value="1"/>
</dbReference>
<keyword evidence="4" id="KW-1185">Reference proteome</keyword>
<name>A0A917WT44_9BACI</name>
<dbReference type="Gene3D" id="2.40.260.10">
    <property type="entry name" value="Sortase"/>
    <property type="match status" value="1"/>
</dbReference>
<dbReference type="NCBIfam" id="NF033746">
    <property type="entry name" value="class_D_sortase"/>
    <property type="match status" value="1"/>
</dbReference>
<feature type="active site" description="Proton donor/acceptor" evidence="2">
    <location>
        <position position="118"/>
    </location>
</feature>
<dbReference type="AlphaFoldDB" id="A0A917WT44"/>
<dbReference type="InterPro" id="IPR023365">
    <property type="entry name" value="Sortase_dom-sf"/>
</dbReference>
<evidence type="ECO:0000256" key="1">
    <source>
        <dbReference type="ARBA" id="ARBA00022801"/>
    </source>
</evidence>
<dbReference type="EMBL" id="BMLG01000005">
    <property type="protein sequence ID" value="GGM29609.1"/>
    <property type="molecule type" value="Genomic_DNA"/>
</dbReference>
<dbReference type="RefSeq" id="WP_117153825.1">
    <property type="nucleotide sequence ID" value="NZ_BMLG01000005.1"/>
</dbReference>
<reference evidence="3" key="1">
    <citation type="journal article" date="2014" name="Int. J. Syst. Evol. Microbiol.">
        <title>Complete genome sequence of Corynebacterium casei LMG S-19264T (=DSM 44701T), isolated from a smear-ripened cheese.</title>
        <authorList>
            <consortium name="US DOE Joint Genome Institute (JGI-PGF)"/>
            <person name="Walter F."/>
            <person name="Albersmeier A."/>
            <person name="Kalinowski J."/>
            <person name="Ruckert C."/>
        </authorList>
    </citation>
    <scope>NUCLEOTIDE SEQUENCE</scope>
    <source>
        <strain evidence="3">CGMCC 1.6333</strain>
    </source>
</reference>
<evidence type="ECO:0000256" key="2">
    <source>
        <dbReference type="PIRSR" id="PIRSR605754-1"/>
    </source>
</evidence>
<dbReference type="Proteomes" id="UP000618460">
    <property type="component" value="Unassembled WGS sequence"/>
</dbReference>
<gene>
    <name evidence="3" type="primary">yhcS</name>
    <name evidence="3" type="ORF">GCM10011351_14660</name>
</gene>
<dbReference type="InterPro" id="IPR053525">
    <property type="entry name" value="Sortase_D"/>
</dbReference>
<protein>
    <recommendedName>
        <fullName evidence="5">Class D sortase</fullName>
    </recommendedName>
</protein>
<dbReference type="CDD" id="cd05828">
    <property type="entry name" value="Sortase_D_1"/>
    <property type="match status" value="1"/>
</dbReference>
<evidence type="ECO:0008006" key="5">
    <source>
        <dbReference type="Google" id="ProtNLM"/>
    </source>
</evidence>
<feature type="active site" description="Acyl-thioester intermediate" evidence="2">
    <location>
        <position position="176"/>
    </location>
</feature>
<dbReference type="InterPro" id="IPR041999">
    <property type="entry name" value="Sortase_D_1"/>
</dbReference>
<reference evidence="3" key="2">
    <citation type="submission" date="2020-09" db="EMBL/GenBank/DDBJ databases">
        <authorList>
            <person name="Sun Q."/>
            <person name="Zhou Y."/>
        </authorList>
    </citation>
    <scope>NUCLEOTIDE SEQUENCE</scope>
    <source>
        <strain evidence="3">CGMCC 1.6333</strain>
    </source>
</reference>
<dbReference type="InterPro" id="IPR005754">
    <property type="entry name" value="Sortase"/>
</dbReference>